<evidence type="ECO:0000313" key="1">
    <source>
        <dbReference type="EMBL" id="MPC78911.1"/>
    </source>
</evidence>
<name>A0A5B7I0M2_PORTR</name>
<evidence type="ECO:0000313" key="2">
    <source>
        <dbReference type="Proteomes" id="UP000324222"/>
    </source>
</evidence>
<comment type="caution">
    <text evidence="1">The sequence shown here is derived from an EMBL/GenBank/DDBJ whole genome shotgun (WGS) entry which is preliminary data.</text>
</comment>
<sequence length="90" mass="10474">MYRTNRQTRKWVRIIRAPTFASRSHSYLTAGFDGHPLKTLRTPPQHHLLQLVRLLPRVKFLEVFFHITSASSSIPIHISLTPAFNFHISI</sequence>
<reference evidence="1 2" key="1">
    <citation type="submission" date="2019-05" db="EMBL/GenBank/DDBJ databases">
        <title>Another draft genome of Portunus trituberculatus and its Hox gene families provides insights of decapod evolution.</title>
        <authorList>
            <person name="Jeong J.-H."/>
            <person name="Song I."/>
            <person name="Kim S."/>
            <person name="Choi T."/>
            <person name="Kim D."/>
            <person name="Ryu S."/>
            <person name="Kim W."/>
        </authorList>
    </citation>
    <scope>NUCLEOTIDE SEQUENCE [LARGE SCALE GENOMIC DNA]</scope>
    <source>
        <tissue evidence="1">Muscle</tissue>
    </source>
</reference>
<proteinExistence type="predicted"/>
<gene>
    <name evidence="1" type="ORF">E2C01_073418</name>
</gene>
<protein>
    <submittedName>
        <fullName evidence="1">Uncharacterized protein</fullName>
    </submittedName>
</protein>
<dbReference type="EMBL" id="VSRR010049703">
    <property type="protein sequence ID" value="MPC78911.1"/>
    <property type="molecule type" value="Genomic_DNA"/>
</dbReference>
<dbReference type="AlphaFoldDB" id="A0A5B7I0M2"/>
<dbReference type="Proteomes" id="UP000324222">
    <property type="component" value="Unassembled WGS sequence"/>
</dbReference>
<accession>A0A5B7I0M2</accession>
<keyword evidence="2" id="KW-1185">Reference proteome</keyword>
<organism evidence="1 2">
    <name type="scientific">Portunus trituberculatus</name>
    <name type="common">Swimming crab</name>
    <name type="synonym">Neptunus trituberculatus</name>
    <dbReference type="NCBI Taxonomy" id="210409"/>
    <lineage>
        <taxon>Eukaryota</taxon>
        <taxon>Metazoa</taxon>
        <taxon>Ecdysozoa</taxon>
        <taxon>Arthropoda</taxon>
        <taxon>Crustacea</taxon>
        <taxon>Multicrustacea</taxon>
        <taxon>Malacostraca</taxon>
        <taxon>Eumalacostraca</taxon>
        <taxon>Eucarida</taxon>
        <taxon>Decapoda</taxon>
        <taxon>Pleocyemata</taxon>
        <taxon>Brachyura</taxon>
        <taxon>Eubrachyura</taxon>
        <taxon>Portunoidea</taxon>
        <taxon>Portunidae</taxon>
        <taxon>Portuninae</taxon>
        <taxon>Portunus</taxon>
    </lineage>
</organism>